<proteinExistence type="predicted"/>
<gene>
    <name evidence="1" type="ORF">IFM89_000382</name>
</gene>
<keyword evidence="2" id="KW-1185">Reference proteome</keyword>
<comment type="caution">
    <text evidence="1">The sequence shown here is derived from an EMBL/GenBank/DDBJ whole genome shotgun (WGS) entry which is preliminary data.</text>
</comment>
<evidence type="ECO:0000313" key="1">
    <source>
        <dbReference type="EMBL" id="KAF9595464.1"/>
    </source>
</evidence>
<reference evidence="1 2" key="1">
    <citation type="submission" date="2020-10" db="EMBL/GenBank/DDBJ databases">
        <title>The Coptis chinensis genome and diversification of protoberbering-type alkaloids.</title>
        <authorList>
            <person name="Wang B."/>
            <person name="Shu S."/>
            <person name="Song C."/>
            <person name="Liu Y."/>
        </authorList>
    </citation>
    <scope>NUCLEOTIDE SEQUENCE [LARGE SCALE GENOMIC DNA]</scope>
    <source>
        <strain evidence="1">HL-2020</strain>
        <tissue evidence="1">Leaf</tissue>
    </source>
</reference>
<dbReference type="EMBL" id="JADFTS010000007">
    <property type="protein sequence ID" value="KAF9595464.1"/>
    <property type="molecule type" value="Genomic_DNA"/>
</dbReference>
<dbReference type="Proteomes" id="UP000631114">
    <property type="component" value="Unassembled WGS sequence"/>
</dbReference>
<dbReference type="AlphaFoldDB" id="A0A835LL17"/>
<sequence>FSKRMCYLMTGTTDSIVAFLQRRVLHNWESRKTFSKLIFLCIPPRNYNVTSLGSTLAVKLLSTAGEVDDSRYKVYSHRLDDRWLVGGASNLGGAVLRQIFTDDRLGKLSQKIDPKRSSPHDYYPLPAGFNGFCGGSEMPPVYYPPPNLLKSFSAKVLVSNLLAVELHPRPANDAEYLHGILESIARIEPMLISAKSFQIAYLHVIRAKDYGLLKDLGATPVEEVFLLWRGAKMRNGHQLSCWR</sequence>
<evidence type="ECO:0000313" key="2">
    <source>
        <dbReference type="Proteomes" id="UP000631114"/>
    </source>
</evidence>
<organism evidence="1 2">
    <name type="scientific">Coptis chinensis</name>
    <dbReference type="NCBI Taxonomy" id="261450"/>
    <lineage>
        <taxon>Eukaryota</taxon>
        <taxon>Viridiplantae</taxon>
        <taxon>Streptophyta</taxon>
        <taxon>Embryophyta</taxon>
        <taxon>Tracheophyta</taxon>
        <taxon>Spermatophyta</taxon>
        <taxon>Magnoliopsida</taxon>
        <taxon>Ranunculales</taxon>
        <taxon>Ranunculaceae</taxon>
        <taxon>Coptidoideae</taxon>
        <taxon>Coptis</taxon>
    </lineage>
</organism>
<accession>A0A835LL17</accession>
<protein>
    <submittedName>
        <fullName evidence="1">Uncharacterized protein</fullName>
    </submittedName>
</protein>
<dbReference type="OrthoDB" id="10262702at2759"/>
<name>A0A835LL17_9MAGN</name>
<feature type="non-terminal residue" evidence="1">
    <location>
        <position position="243"/>
    </location>
</feature>